<protein>
    <submittedName>
        <fullName evidence="4">Centrobin</fullName>
    </submittedName>
</protein>
<evidence type="ECO:0000256" key="2">
    <source>
        <dbReference type="SAM" id="MobiDB-lite"/>
    </source>
</evidence>
<organism evidence="3 4">
    <name type="scientific">Chanos chanos</name>
    <name type="common">Milkfish</name>
    <name type="synonym">Mugil chanos</name>
    <dbReference type="NCBI Taxonomy" id="29144"/>
    <lineage>
        <taxon>Eukaryota</taxon>
        <taxon>Metazoa</taxon>
        <taxon>Chordata</taxon>
        <taxon>Craniata</taxon>
        <taxon>Vertebrata</taxon>
        <taxon>Euteleostomi</taxon>
        <taxon>Actinopterygii</taxon>
        <taxon>Neopterygii</taxon>
        <taxon>Teleostei</taxon>
        <taxon>Ostariophysi</taxon>
        <taxon>Gonorynchiformes</taxon>
        <taxon>Chanidae</taxon>
        <taxon>Chanos</taxon>
    </lineage>
</organism>
<keyword evidence="1" id="KW-0175">Coiled coil</keyword>
<dbReference type="GO" id="GO:0005813">
    <property type="term" value="C:centrosome"/>
    <property type="evidence" value="ECO:0007669"/>
    <property type="project" value="TreeGrafter"/>
</dbReference>
<dbReference type="CTD" id="116840"/>
<dbReference type="GO" id="GO:0007099">
    <property type="term" value="P:centriole replication"/>
    <property type="evidence" value="ECO:0007669"/>
    <property type="project" value="InterPro"/>
</dbReference>
<dbReference type="GeneID" id="115812478"/>
<name>A0A6J2VG57_CHACN</name>
<dbReference type="InterPro" id="IPR038923">
    <property type="entry name" value="Centrobin"/>
</dbReference>
<feature type="coiled-coil region" evidence="1">
    <location>
        <begin position="264"/>
        <end position="291"/>
    </location>
</feature>
<accession>A0A6J2VG57</accession>
<reference evidence="4" key="1">
    <citation type="submission" date="2025-08" db="UniProtKB">
        <authorList>
            <consortium name="RefSeq"/>
        </authorList>
    </citation>
    <scope>IDENTIFICATION</scope>
</reference>
<dbReference type="GO" id="GO:0051299">
    <property type="term" value="P:centrosome separation"/>
    <property type="evidence" value="ECO:0007669"/>
    <property type="project" value="TreeGrafter"/>
</dbReference>
<feature type="compositionally biased region" description="Polar residues" evidence="2">
    <location>
        <begin position="645"/>
        <end position="659"/>
    </location>
</feature>
<dbReference type="GO" id="GO:0005814">
    <property type="term" value="C:centriole"/>
    <property type="evidence" value="ECO:0007669"/>
    <property type="project" value="TreeGrafter"/>
</dbReference>
<dbReference type="OrthoDB" id="8190486at2759"/>
<feature type="region of interest" description="Disordered" evidence="2">
    <location>
        <begin position="644"/>
        <end position="668"/>
    </location>
</feature>
<dbReference type="GO" id="GO:1902017">
    <property type="term" value="P:regulation of cilium assembly"/>
    <property type="evidence" value="ECO:0007669"/>
    <property type="project" value="InterPro"/>
</dbReference>
<dbReference type="GO" id="GO:1902410">
    <property type="term" value="P:mitotic cytokinetic process"/>
    <property type="evidence" value="ECO:0007669"/>
    <property type="project" value="TreeGrafter"/>
</dbReference>
<feature type="region of interest" description="Disordered" evidence="2">
    <location>
        <begin position="1"/>
        <end position="53"/>
    </location>
</feature>
<dbReference type="PANTHER" id="PTHR34439">
    <property type="entry name" value="CENTROBIN"/>
    <property type="match status" value="1"/>
</dbReference>
<feature type="compositionally biased region" description="Pro residues" evidence="2">
    <location>
        <begin position="19"/>
        <end position="34"/>
    </location>
</feature>
<feature type="coiled-coil region" evidence="1">
    <location>
        <begin position="324"/>
        <end position="489"/>
    </location>
</feature>
<sequence length="668" mass="76185">MSVETSEDLLLSDIEPLPLSAPPSPPPPSHPAPAPSFHQPSVARSWPTSPLPVLASSSQVTAHLYSSLQRSREQKVKGYSALHSTSDLSGKARQVSFKLSSPDLTQMSGMADTPPPFSDRLDISEGVESSLCVYPSPGASELGKEEAGLETEQLETNLKDNLDISTAKLSNGRRHIEEMESVRGHLKMMLKTTARSLDEEETMPALSHHLEDDSFESDATTQLLNVSPALPLGGLEDLFPRYSRLRTDNVSISSSETQVLRESLERERARRKHCEKQILSLQNKALQLQQQLALAVSADRKKDIMIEQLDKTLAKVVEGWRRHEQEKSEGVRRLQEEKEAAEAAQARQQEVLARFEQSLSQAAETLDREQKHAQELQNTNKQLELELVKLRGSVEELKQERDRLRAEAEEMRAKTGKLQIQTQASQVQLEQQRDEWRQRENELQQELAVCTDQLEKERTQLREEAQTRLQQLQTELEETRRERDATRVDRALDQARFEAQRSQLEVELRLSVEQQVTERLAAIQEENAKNSAKLREQHRKQLLDLSARHERELVAQQDQFRAQLQERDERHQQITQDYDRKLSELHEELISLATTKRRLETQRAELVSRLQGMMRSHWTEALRLLTSQDQIEGTFSPLSLWDGSKPQSSSVHQDTSICGTASAMLPRR</sequence>
<dbReference type="InParanoid" id="A0A6J2VG57"/>
<evidence type="ECO:0000256" key="1">
    <source>
        <dbReference type="SAM" id="Coils"/>
    </source>
</evidence>
<keyword evidence="3" id="KW-1185">Reference proteome</keyword>
<proteinExistence type="predicted"/>
<evidence type="ECO:0000313" key="4">
    <source>
        <dbReference type="RefSeq" id="XP_030630818.1"/>
    </source>
</evidence>
<evidence type="ECO:0000313" key="3">
    <source>
        <dbReference type="Proteomes" id="UP000504632"/>
    </source>
</evidence>
<dbReference type="Proteomes" id="UP000504632">
    <property type="component" value="Chromosome 5"/>
</dbReference>
<gene>
    <name evidence="4" type="primary">cntrob</name>
</gene>
<dbReference type="AlphaFoldDB" id="A0A6J2VG57"/>
<feature type="coiled-coil region" evidence="1">
    <location>
        <begin position="539"/>
        <end position="602"/>
    </location>
</feature>
<dbReference type="RefSeq" id="XP_030630818.1">
    <property type="nucleotide sequence ID" value="XM_030774958.1"/>
</dbReference>
<dbReference type="PANTHER" id="PTHR34439:SF1">
    <property type="entry name" value="CENTROBIN"/>
    <property type="match status" value="1"/>
</dbReference>